<gene>
    <name evidence="2" type="primary">Gemin7</name>
    <name evidence="2" type="ORF">GALDEA_R15261</name>
</gene>
<comment type="caution">
    <text evidence="2">The sequence shown here is derived from an EMBL/GenBank/DDBJ whole genome shotgun (WGS) entry which is preliminary data.</text>
</comment>
<name>A0A7K9SP11_9PICI</name>
<evidence type="ECO:0000313" key="2">
    <source>
        <dbReference type="EMBL" id="NXI37191.1"/>
    </source>
</evidence>
<keyword evidence="3" id="KW-1185">Reference proteome</keyword>
<dbReference type="InterPro" id="IPR024642">
    <property type="entry name" value="SUZ-C"/>
</dbReference>
<dbReference type="Pfam" id="PF11095">
    <property type="entry name" value="Gemin7"/>
    <property type="match status" value="1"/>
</dbReference>
<dbReference type="PANTHER" id="PTHR14679">
    <property type="entry name" value="GEM-ASSOCIATED PROTEIN 7"/>
    <property type="match status" value="1"/>
</dbReference>
<dbReference type="OrthoDB" id="70763at2759"/>
<organism evidence="2 3">
    <name type="scientific">Galbula dea</name>
    <dbReference type="NCBI Taxonomy" id="1109041"/>
    <lineage>
        <taxon>Eukaryota</taxon>
        <taxon>Metazoa</taxon>
        <taxon>Chordata</taxon>
        <taxon>Craniata</taxon>
        <taxon>Vertebrata</taxon>
        <taxon>Euteleostomi</taxon>
        <taxon>Archelosauria</taxon>
        <taxon>Archosauria</taxon>
        <taxon>Dinosauria</taxon>
        <taxon>Saurischia</taxon>
        <taxon>Theropoda</taxon>
        <taxon>Coelurosauria</taxon>
        <taxon>Aves</taxon>
        <taxon>Neognathae</taxon>
        <taxon>Neoaves</taxon>
        <taxon>Telluraves</taxon>
        <taxon>Coraciimorphae</taxon>
        <taxon>Piciformes</taxon>
        <taxon>Galbulidae</taxon>
        <taxon>Galbula</taxon>
    </lineage>
</organism>
<feature type="domain" description="SUZ-C" evidence="1">
    <location>
        <begin position="1"/>
        <end position="23"/>
    </location>
</feature>
<reference evidence="2 3" key="1">
    <citation type="submission" date="2019-09" db="EMBL/GenBank/DDBJ databases">
        <title>Bird 10,000 Genomes (B10K) Project - Family phase.</title>
        <authorList>
            <person name="Zhang G."/>
        </authorList>
    </citation>
    <scope>NUCLEOTIDE SEQUENCE [LARGE SCALE GENOMIC DNA]</scope>
    <source>
        <strain evidence="2">B10K-DU-001-62</strain>
        <tissue evidence="2">Muscle</tissue>
    </source>
</reference>
<accession>A0A7K9SP11</accession>
<feature type="non-terminal residue" evidence="2">
    <location>
        <position position="120"/>
    </location>
</feature>
<evidence type="ECO:0000313" key="3">
    <source>
        <dbReference type="Proteomes" id="UP000566440"/>
    </source>
</evidence>
<feature type="non-terminal residue" evidence="2">
    <location>
        <position position="1"/>
    </location>
</feature>
<dbReference type="AlphaFoldDB" id="A0A7K9SP11"/>
<dbReference type="GO" id="GO:0034719">
    <property type="term" value="C:SMN-Sm protein complex"/>
    <property type="evidence" value="ECO:0007669"/>
    <property type="project" value="InterPro"/>
</dbReference>
<dbReference type="EMBL" id="VWZX01002285">
    <property type="protein sequence ID" value="NXI37191.1"/>
    <property type="molecule type" value="Genomic_DNA"/>
</dbReference>
<dbReference type="InterPro" id="IPR020338">
    <property type="entry name" value="SMN_gemin7"/>
</dbReference>
<dbReference type="PANTHER" id="PTHR14679:SF1">
    <property type="entry name" value="GEM-ASSOCIATED PROTEIN 7"/>
    <property type="match status" value="1"/>
</dbReference>
<dbReference type="GO" id="GO:0000387">
    <property type="term" value="P:spliceosomal snRNP assembly"/>
    <property type="evidence" value="ECO:0007669"/>
    <property type="project" value="TreeGrafter"/>
</dbReference>
<proteinExistence type="predicted"/>
<evidence type="ECO:0000259" key="1">
    <source>
        <dbReference type="PROSITE" id="PS51938"/>
    </source>
</evidence>
<dbReference type="PROSITE" id="PS51938">
    <property type="entry name" value="SUZ_C"/>
    <property type="match status" value="1"/>
</dbReference>
<sequence>VPVGVLRLPWGPEGSSRGFSPSSPRYQAFLGGAGEGGGAEEAAAAAQGTRAALRQRYLRSLAAAKGHPTRFYLWGGVQVDAVFGAADVEAVAIQVDSLQTPLGVQGAALLRCSDILAYSF</sequence>
<dbReference type="Proteomes" id="UP000566440">
    <property type="component" value="Unassembled WGS sequence"/>
</dbReference>
<protein>
    <submittedName>
        <fullName evidence="2">GEMI7 protein</fullName>
    </submittedName>
</protein>
<dbReference type="Gene3D" id="2.30.30.100">
    <property type="match status" value="1"/>
</dbReference>